<dbReference type="RefSeq" id="WP_074444672.1">
    <property type="nucleotide sequence ID" value="NZ_FMBM01000002.1"/>
</dbReference>
<accession>A0A0N8KE00</accession>
<dbReference type="InterPro" id="IPR001444">
    <property type="entry name" value="Flag_bb_rod_N"/>
</dbReference>
<protein>
    <recommendedName>
        <fullName evidence="3 6">Flagellar basal-body rod protein FlgC</fullName>
    </recommendedName>
</protein>
<dbReference type="GO" id="GO:0071978">
    <property type="term" value="P:bacterial-type flagellum-dependent swarming motility"/>
    <property type="evidence" value="ECO:0007669"/>
    <property type="project" value="TreeGrafter"/>
</dbReference>
<comment type="caution">
    <text evidence="11">The sequence shown here is derived from an EMBL/GenBank/DDBJ whole genome shotgun (WGS) entry which is preliminary data.</text>
</comment>
<dbReference type="Pfam" id="PF06429">
    <property type="entry name" value="Flg_bbr_C"/>
    <property type="match status" value="1"/>
</dbReference>
<keyword evidence="4 6" id="KW-0975">Bacterial flagellum</keyword>
<dbReference type="EMBL" id="FMBM01000002">
    <property type="protein sequence ID" value="SCC80855.1"/>
    <property type="molecule type" value="Genomic_DNA"/>
</dbReference>
<evidence type="ECO:0000259" key="9">
    <source>
        <dbReference type="Pfam" id="PF00460"/>
    </source>
</evidence>
<evidence type="ECO:0000256" key="5">
    <source>
        <dbReference type="ARBA" id="ARBA00025933"/>
    </source>
</evidence>
<reference evidence="12 14" key="2">
    <citation type="submission" date="2016-08" db="EMBL/GenBank/DDBJ databases">
        <authorList>
            <person name="Varghese N."/>
            <person name="Submissions Spin"/>
        </authorList>
    </citation>
    <scope>NUCLEOTIDE SEQUENCE [LARGE SCALE GENOMIC DNA]</scope>
    <source>
        <strain evidence="12 14">HL-109</strain>
    </source>
</reference>
<dbReference type="EMBL" id="LJSX01000020">
    <property type="protein sequence ID" value="KPQ09954.1"/>
    <property type="molecule type" value="Genomic_DNA"/>
</dbReference>
<gene>
    <name evidence="11" type="primary">flgC-3</name>
    <name evidence="12" type="ORF">GA0071312_1783</name>
    <name evidence="11" type="ORF">HLUCCO17_12675</name>
</gene>
<dbReference type="GO" id="GO:0030694">
    <property type="term" value="C:bacterial-type flagellum basal body, rod"/>
    <property type="evidence" value="ECO:0007669"/>
    <property type="project" value="UniProtKB-UniRule"/>
</dbReference>
<dbReference type="InterPro" id="IPR006299">
    <property type="entry name" value="FlgC"/>
</dbReference>
<feature type="region of interest" description="Disordered" evidence="8">
    <location>
        <begin position="73"/>
        <end position="95"/>
    </location>
</feature>
<dbReference type="InterPro" id="IPR019776">
    <property type="entry name" value="Flagellar_basal_body_rod_CS"/>
</dbReference>
<dbReference type="Proteomes" id="UP000050497">
    <property type="component" value="Unassembled WGS sequence"/>
</dbReference>
<dbReference type="AlphaFoldDB" id="A0A0N8KE00"/>
<evidence type="ECO:0000313" key="11">
    <source>
        <dbReference type="EMBL" id="KPQ09954.1"/>
    </source>
</evidence>
<keyword evidence="11" id="KW-0282">Flagellum</keyword>
<dbReference type="NCBIfam" id="TIGR01395">
    <property type="entry name" value="FlgC"/>
    <property type="match status" value="1"/>
</dbReference>
<dbReference type="Pfam" id="PF00460">
    <property type="entry name" value="Flg_bb_rod"/>
    <property type="match status" value="1"/>
</dbReference>
<name>A0A0N8KE00_9HYPH</name>
<evidence type="ECO:0000313" key="14">
    <source>
        <dbReference type="Proteomes" id="UP000182800"/>
    </source>
</evidence>
<comment type="similarity">
    <text evidence="2">Belongs to the flagella basal body rod proteins family.</text>
</comment>
<sequence>MMDPLAAISRIAGSGLQTQSKRLQIISENLANAESTGSTPGADPFRRKTISFKSEMDRLVGAELVGIRNVGTDRSPFRIEHDPGHPAADENGNVKKPNVNMLMEMADLREANRSYEANLQIVKKARSMVNATIDLLRN</sequence>
<evidence type="ECO:0000256" key="2">
    <source>
        <dbReference type="ARBA" id="ARBA00009677"/>
    </source>
</evidence>
<dbReference type="OrthoDB" id="9813951at2"/>
<dbReference type="PROSITE" id="PS00588">
    <property type="entry name" value="FLAGELLA_BB_ROD"/>
    <property type="match status" value="1"/>
</dbReference>
<reference evidence="11 13" key="1">
    <citation type="submission" date="2015-09" db="EMBL/GenBank/DDBJ databases">
        <title>Identification and resolution of microdiversity through metagenomic sequencing of parallel consortia.</title>
        <authorList>
            <person name="Nelson W.C."/>
            <person name="Romine M.F."/>
            <person name="Lindemann S.R."/>
        </authorList>
    </citation>
    <scope>NUCLEOTIDE SEQUENCE [LARGE SCALE GENOMIC DNA]</scope>
    <source>
        <strain evidence="11">HL-109</strain>
    </source>
</reference>
<evidence type="ECO:0000256" key="4">
    <source>
        <dbReference type="ARBA" id="ARBA00023143"/>
    </source>
</evidence>
<dbReference type="Proteomes" id="UP000182800">
    <property type="component" value="Unassembled WGS sequence"/>
</dbReference>
<keyword evidence="14" id="KW-1185">Reference proteome</keyword>
<evidence type="ECO:0000256" key="8">
    <source>
        <dbReference type="SAM" id="MobiDB-lite"/>
    </source>
</evidence>
<keyword evidence="11" id="KW-0969">Cilium</keyword>
<evidence type="ECO:0000259" key="10">
    <source>
        <dbReference type="Pfam" id="PF06429"/>
    </source>
</evidence>
<feature type="domain" description="Flagellar basal body rod protein N-terminal" evidence="9">
    <location>
        <begin position="10"/>
        <end position="37"/>
    </location>
</feature>
<feature type="compositionally biased region" description="Basic and acidic residues" evidence="8">
    <location>
        <begin position="75"/>
        <end position="88"/>
    </location>
</feature>
<organism evidence="11 13">
    <name type="scientific">Saliniramus fredricksonii</name>
    <dbReference type="NCBI Taxonomy" id="1653334"/>
    <lineage>
        <taxon>Bacteria</taxon>
        <taxon>Pseudomonadati</taxon>
        <taxon>Pseudomonadota</taxon>
        <taxon>Alphaproteobacteria</taxon>
        <taxon>Hyphomicrobiales</taxon>
        <taxon>Salinarimonadaceae</taxon>
        <taxon>Saliniramus</taxon>
    </lineage>
</organism>
<feature type="domain" description="Flagellar basal-body/hook protein C-terminal" evidence="10">
    <location>
        <begin position="91"/>
        <end position="135"/>
    </location>
</feature>
<evidence type="ECO:0000313" key="13">
    <source>
        <dbReference type="Proteomes" id="UP000050497"/>
    </source>
</evidence>
<evidence type="ECO:0000256" key="7">
    <source>
        <dbReference type="SAM" id="Coils"/>
    </source>
</evidence>
<keyword evidence="11" id="KW-0966">Cell projection</keyword>
<keyword evidence="7" id="KW-0175">Coiled coil</keyword>
<comment type="subunit">
    <text evidence="5 6">The basal body constitutes a major portion of the flagellar organelle and consists of four rings (L,P,S, and M) mounted on a central rod. The rod consists of about 26 subunits of FlgG in the distal portion, and FlgB, FlgC and FlgF are thought to build up the proximal portion of the rod with about 6 subunits each.</text>
</comment>
<evidence type="ECO:0000256" key="1">
    <source>
        <dbReference type="ARBA" id="ARBA00004117"/>
    </source>
</evidence>
<proteinExistence type="inferred from homology"/>
<dbReference type="PATRIC" id="fig|1653334.4.peg.111"/>
<comment type="subcellular location">
    <subcellularLocation>
        <location evidence="1 6">Bacterial flagellum basal body</location>
    </subcellularLocation>
</comment>
<feature type="coiled-coil region" evidence="7">
    <location>
        <begin position="98"/>
        <end position="125"/>
    </location>
</feature>
<evidence type="ECO:0000313" key="12">
    <source>
        <dbReference type="EMBL" id="SCC80855.1"/>
    </source>
</evidence>
<dbReference type="PANTHER" id="PTHR30435:SF2">
    <property type="entry name" value="FLAGELLAR BASAL-BODY ROD PROTEIN FLGC"/>
    <property type="match status" value="1"/>
</dbReference>
<dbReference type="InterPro" id="IPR010930">
    <property type="entry name" value="Flg_bb/hook_C_dom"/>
</dbReference>
<evidence type="ECO:0000256" key="6">
    <source>
        <dbReference type="RuleBase" id="RU362062"/>
    </source>
</evidence>
<evidence type="ECO:0000256" key="3">
    <source>
        <dbReference type="ARBA" id="ARBA00017941"/>
    </source>
</evidence>
<dbReference type="PANTHER" id="PTHR30435">
    <property type="entry name" value="FLAGELLAR PROTEIN"/>
    <property type="match status" value="1"/>
</dbReference>
<dbReference type="STRING" id="1653334.GA0071312_1783"/>